<keyword evidence="3" id="KW-1185">Reference proteome</keyword>
<feature type="compositionally biased region" description="Basic and acidic residues" evidence="1">
    <location>
        <begin position="53"/>
        <end position="67"/>
    </location>
</feature>
<name>A0A5E4QD68_9NEOP</name>
<proteinExistence type="predicted"/>
<sequence>MSDSNHDKKKKLSGYQNLIRKRKQEEERNKNATKISKYFTAQPSTSTQSLETETSHVIDESVIKSDSKNASCSDDAAEVTTVPVPDTPSSPSRQLSSPIQTFSKDDPGAWPEVLNATLIQYLVGFAVNRKMAATSVVVLDRGNNTTCTVNLFGCTVVSWRVNNQEQLFVSFSVNAAAHETHLSKHWKLLNLQ</sequence>
<feature type="region of interest" description="Disordered" evidence="1">
    <location>
        <begin position="1"/>
        <end position="104"/>
    </location>
</feature>
<organism evidence="2 3">
    <name type="scientific">Leptidea sinapis</name>
    <dbReference type="NCBI Taxonomy" id="189913"/>
    <lineage>
        <taxon>Eukaryota</taxon>
        <taxon>Metazoa</taxon>
        <taxon>Ecdysozoa</taxon>
        <taxon>Arthropoda</taxon>
        <taxon>Hexapoda</taxon>
        <taxon>Insecta</taxon>
        <taxon>Pterygota</taxon>
        <taxon>Neoptera</taxon>
        <taxon>Endopterygota</taxon>
        <taxon>Lepidoptera</taxon>
        <taxon>Glossata</taxon>
        <taxon>Ditrysia</taxon>
        <taxon>Papilionoidea</taxon>
        <taxon>Pieridae</taxon>
        <taxon>Dismorphiinae</taxon>
        <taxon>Leptidea</taxon>
    </lineage>
</organism>
<gene>
    <name evidence="2" type="ORF">LSINAPIS_LOCUS6995</name>
</gene>
<evidence type="ECO:0000313" key="3">
    <source>
        <dbReference type="Proteomes" id="UP000324832"/>
    </source>
</evidence>
<feature type="compositionally biased region" description="Polar residues" evidence="1">
    <location>
        <begin position="93"/>
        <end position="102"/>
    </location>
</feature>
<protein>
    <submittedName>
        <fullName evidence="2">Uncharacterized protein</fullName>
    </submittedName>
</protein>
<evidence type="ECO:0000256" key="1">
    <source>
        <dbReference type="SAM" id="MobiDB-lite"/>
    </source>
</evidence>
<evidence type="ECO:0000313" key="2">
    <source>
        <dbReference type="EMBL" id="VVC95231.1"/>
    </source>
</evidence>
<accession>A0A5E4QD68</accession>
<dbReference type="Proteomes" id="UP000324832">
    <property type="component" value="Unassembled WGS sequence"/>
</dbReference>
<feature type="compositionally biased region" description="Low complexity" evidence="1">
    <location>
        <begin position="79"/>
        <end position="92"/>
    </location>
</feature>
<reference evidence="2 3" key="1">
    <citation type="submission" date="2017-07" db="EMBL/GenBank/DDBJ databases">
        <authorList>
            <person name="Talla V."/>
            <person name="Backstrom N."/>
        </authorList>
    </citation>
    <scope>NUCLEOTIDE SEQUENCE [LARGE SCALE GENOMIC DNA]</scope>
</reference>
<dbReference type="AlphaFoldDB" id="A0A5E4QD68"/>
<dbReference type="EMBL" id="FZQP02002226">
    <property type="protein sequence ID" value="VVC95231.1"/>
    <property type="molecule type" value="Genomic_DNA"/>
</dbReference>